<keyword evidence="1" id="KW-0472">Membrane</keyword>
<dbReference type="InterPro" id="IPR024402">
    <property type="entry name" value="DUF2726"/>
</dbReference>
<dbReference type="NCBIfam" id="TIGR01167">
    <property type="entry name" value="LPXTG_anchor"/>
    <property type="match status" value="1"/>
</dbReference>
<accession>A0ABV4JQV5</accession>
<dbReference type="Proteomes" id="UP001568358">
    <property type="component" value="Unassembled WGS sequence"/>
</dbReference>
<dbReference type="RefSeq" id="WP_371150247.1">
    <property type="nucleotide sequence ID" value="NZ_JBFSOO010000003.1"/>
</dbReference>
<reference evidence="3 4" key="1">
    <citation type="submission" date="2024-07" db="EMBL/GenBank/DDBJ databases">
        <title>Active virus-host system and metabolic interactions in a Lokiarchaeon culture.</title>
        <authorList>
            <person name="Ponce Toledo R.I."/>
            <person name="Rodrigues Oliveira T."/>
            <person name="Schleper C."/>
        </authorList>
    </citation>
    <scope>NUCLEOTIDE SEQUENCE [LARGE SCALE GENOMIC DNA]</scope>
    <source>
        <strain evidence="3 4">B35</strain>
    </source>
</reference>
<feature type="transmembrane region" description="Helical" evidence="1">
    <location>
        <begin position="7"/>
        <end position="25"/>
    </location>
</feature>
<keyword evidence="4" id="KW-1185">Reference proteome</keyword>
<dbReference type="EMBL" id="JBFSOO010000003">
    <property type="protein sequence ID" value="MEZ6853087.1"/>
    <property type="molecule type" value="Genomic_DNA"/>
</dbReference>
<gene>
    <name evidence="3" type="ORF">AB2Z07_06035</name>
</gene>
<evidence type="ECO:0000313" key="3">
    <source>
        <dbReference type="EMBL" id="MEZ6853087.1"/>
    </source>
</evidence>
<proteinExistence type="predicted"/>
<feature type="transmembrane region" description="Helical" evidence="1">
    <location>
        <begin position="37"/>
        <end position="54"/>
    </location>
</feature>
<keyword evidence="1" id="KW-0812">Transmembrane</keyword>
<evidence type="ECO:0000256" key="1">
    <source>
        <dbReference type="SAM" id="Phobius"/>
    </source>
</evidence>
<feature type="domain" description="DUF2726" evidence="2">
    <location>
        <begin position="113"/>
        <end position="217"/>
    </location>
</feature>
<keyword evidence="1" id="KW-1133">Transmembrane helix</keyword>
<comment type="caution">
    <text evidence="3">The sequence shown here is derived from an EMBL/GenBank/DDBJ whole genome shotgun (WGS) entry which is preliminary data.</text>
</comment>
<protein>
    <submittedName>
        <fullName evidence="3">DUF2726 domain-containing protein</fullName>
    </submittedName>
</protein>
<sequence>MLEAIGFFIFVMLALWVYKFVGHLYEIVSNYAAAHQNLMVLAGIIFISVLFIALRKKRKKKQSVSRQCRDTNLDKDVREIDPVRPKLSEAERNVNHAKKQLKLIKESAPFKRKGLLNDSEYQSLQVIKKALMEHELTEYVYILPQVVLGSYLGHNKYIHQTINTKRADFLLVDRGYYPLCAIEINGTGHCLDDAALLRDEIKRRAIESAGIEYFSIEFSFKTLRESTTHLNEKLLDFLSRYKEKKFPASKQSDGKEKEILTSIAQ</sequence>
<organism evidence="3 4">
    <name type="scientific">Halodesulfovibrio aestuarii</name>
    <dbReference type="NCBI Taxonomy" id="126333"/>
    <lineage>
        <taxon>Bacteria</taxon>
        <taxon>Pseudomonadati</taxon>
        <taxon>Thermodesulfobacteriota</taxon>
        <taxon>Desulfovibrionia</taxon>
        <taxon>Desulfovibrionales</taxon>
        <taxon>Desulfovibrionaceae</taxon>
        <taxon>Halodesulfovibrio</taxon>
    </lineage>
</organism>
<evidence type="ECO:0000259" key="2">
    <source>
        <dbReference type="Pfam" id="PF10881"/>
    </source>
</evidence>
<dbReference type="Pfam" id="PF10881">
    <property type="entry name" value="DUF2726"/>
    <property type="match status" value="1"/>
</dbReference>
<evidence type="ECO:0000313" key="4">
    <source>
        <dbReference type="Proteomes" id="UP001568358"/>
    </source>
</evidence>
<name>A0ABV4JQV5_9BACT</name>